<keyword evidence="2" id="KW-0238">DNA-binding</keyword>
<dbReference type="SMART" id="SM00345">
    <property type="entry name" value="HTH_GNTR"/>
    <property type="match status" value="1"/>
</dbReference>
<comment type="caution">
    <text evidence="5">The sequence shown here is derived from an EMBL/GenBank/DDBJ whole genome shotgun (WGS) entry which is preliminary data.</text>
</comment>
<dbReference type="PRINTS" id="PR00035">
    <property type="entry name" value="HTHGNTR"/>
</dbReference>
<dbReference type="PANTHER" id="PTHR44846">
    <property type="entry name" value="MANNOSYL-D-GLYCERATE TRANSPORT/METABOLISM SYSTEM REPRESSOR MNGR-RELATED"/>
    <property type="match status" value="1"/>
</dbReference>
<dbReference type="SUPFAM" id="SSF64288">
    <property type="entry name" value="Chorismate lyase-like"/>
    <property type="match status" value="1"/>
</dbReference>
<reference evidence="5 6" key="1">
    <citation type="submission" date="2021-01" db="EMBL/GenBank/DDBJ databases">
        <title>Draft genome sequence of Micromonospora sp. strain STR1_7.</title>
        <authorList>
            <person name="Karlyshev A."/>
            <person name="Jawad R."/>
        </authorList>
    </citation>
    <scope>NUCLEOTIDE SEQUENCE [LARGE SCALE GENOMIC DNA]</scope>
    <source>
        <strain evidence="5 6">STR1-7</strain>
    </source>
</reference>
<organism evidence="5 6">
    <name type="scientific">Micromonospora parastrephiae</name>
    <dbReference type="NCBI Taxonomy" id="2806101"/>
    <lineage>
        <taxon>Bacteria</taxon>
        <taxon>Bacillati</taxon>
        <taxon>Actinomycetota</taxon>
        <taxon>Actinomycetes</taxon>
        <taxon>Micromonosporales</taxon>
        <taxon>Micromonosporaceae</taxon>
        <taxon>Micromonospora</taxon>
    </lineage>
</organism>
<evidence type="ECO:0000256" key="3">
    <source>
        <dbReference type="ARBA" id="ARBA00023163"/>
    </source>
</evidence>
<protein>
    <submittedName>
        <fullName evidence="5">GntR family transcriptional regulator</fullName>
    </submittedName>
</protein>
<evidence type="ECO:0000313" key="5">
    <source>
        <dbReference type="EMBL" id="MBM0233722.1"/>
    </source>
</evidence>
<dbReference type="SUPFAM" id="SSF46785">
    <property type="entry name" value="Winged helix' DNA-binding domain"/>
    <property type="match status" value="1"/>
</dbReference>
<proteinExistence type="predicted"/>
<sequence>MFNRMSKTQKVDTFRGASLPAYQRIAAAIRDKIASGELAGGQQLPTELELAEQWGVARQTVRNGIAVLVSEGLVVARRPLGHFVRKREHMLYRPQGESRDQPASPEMDRFCQQIIEEGRVPSQTIDVSLVQAPPDIAERLRVDPGTVVVARRRVRYINGEPININDSHFPLDIVKDSEIMSPADVARGTNQALADLGYPQDRAIDEIYTRMPTPEQIRRLDLGPGTPVAVHYVTGYVADGTPVRCTVNVLPSDQHVIVFERKFERTWS</sequence>
<dbReference type="InterPro" id="IPR050679">
    <property type="entry name" value="Bact_HTH_transcr_reg"/>
</dbReference>
<dbReference type="Gene3D" id="1.10.10.10">
    <property type="entry name" value="Winged helix-like DNA-binding domain superfamily/Winged helix DNA-binding domain"/>
    <property type="match status" value="1"/>
</dbReference>
<dbReference type="InterPro" id="IPR011663">
    <property type="entry name" value="UTRA"/>
</dbReference>
<feature type="domain" description="HTH gntR-type" evidence="4">
    <location>
        <begin position="19"/>
        <end position="87"/>
    </location>
</feature>
<keyword evidence="3" id="KW-0804">Transcription</keyword>
<dbReference type="InterPro" id="IPR028978">
    <property type="entry name" value="Chorismate_lyase_/UTRA_dom_sf"/>
</dbReference>
<dbReference type="Proteomes" id="UP000601027">
    <property type="component" value="Unassembled WGS sequence"/>
</dbReference>
<dbReference type="CDD" id="cd07377">
    <property type="entry name" value="WHTH_GntR"/>
    <property type="match status" value="1"/>
</dbReference>
<dbReference type="InterPro" id="IPR036388">
    <property type="entry name" value="WH-like_DNA-bd_sf"/>
</dbReference>
<dbReference type="EMBL" id="JAEVHM010000094">
    <property type="protein sequence ID" value="MBM0233722.1"/>
    <property type="molecule type" value="Genomic_DNA"/>
</dbReference>
<evidence type="ECO:0000256" key="2">
    <source>
        <dbReference type="ARBA" id="ARBA00023125"/>
    </source>
</evidence>
<evidence type="ECO:0000313" key="6">
    <source>
        <dbReference type="Proteomes" id="UP000601027"/>
    </source>
</evidence>
<dbReference type="Gene3D" id="3.40.1410.10">
    <property type="entry name" value="Chorismate lyase-like"/>
    <property type="match status" value="1"/>
</dbReference>
<dbReference type="SMART" id="SM00866">
    <property type="entry name" value="UTRA"/>
    <property type="match status" value="1"/>
</dbReference>
<dbReference type="PANTHER" id="PTHR44846:SF17">
    <property type="entry name" value="GNTR-FAMILY TRANSCRIPTIONAL REGULATOR"/>
    <property type="match status" value="1"/>
</dbReference>
<evidence type="ECO:0000259" key="4">
    <source>
        <dbReference type="PROSITE" id="PS50949"/>
    </source>
</evidence>
<dbReference type="InterPro" id="IPR000524">
    <property type="entry name" value="Tscrpt_reg_HTH_GntR"/>
</dbReference>
<keyword evidence="1" id="KW-0805">Transcription regulation</keyword>
<evidence type="ECO:0000256" key="1">
    <source>
        <dbReference type="ARBA" id="ARBA00023015"/>
    </source>
</evidence>
<accession>A0ABS1XWU0</accession>
<dbReference type="Pfam" id="PF07702">
    <property type="entry name" value="UTRA"/>
    <property type="match status" value="1"/>
</dbReference>
<dbReference type="PROSITE" id="PS50949">
    <property type="entry name" value="HTH_GNTR"/>
    <property type="match status" value="1"/>
</dbReference>
<gene>
    <name evidence="5" type="ORF">JNW91_18815</name>
</gene>
<name>A0ABS1XWU0_9ACTN</name>
<dbReference type="Pfam" id="PF00392">
    <property type="entry name" value="GntR"/>
    <property type="match status" value="1"/>
</dbReference>
<keyword evidence="6" id="KW-1185">Reference proteome</keyword>
<dbReference type="InterPro" id="IPR036390">
    <property type="entry name" value="WH_DNA-bd_sf"/>
</dbReference>